<feature type="compositionally biased region" description="Polar residues" evidence="1">
    <location>
        <begin position="68"/>
        <end position="77"/>
    </location>
</feature>
<dbReference type="InterPro" id="IPR012664">
    <property type="entry name" value="CHP02452"/>
</dbReference>
<organism evidence="3 4">
    <name type="scientific">Zasmidium cellare ATCC 36951</name>
    <dbReference type="NCBI Taxonomy" id="1080233"/>
    <lineage>
        <taxon>Eukaryota</taxon>
        <taxon>Fungi</taxon>
        <taxon>Dikarya</taxon>
        <taxon>Ascomycota</taxon>
        <taxon>Pezizomycotina</taxon>
        <taxon>Dothideomycetes</taxon>
        <taxon>Dothideomycetidae</taxon>
        <taxon>Mycosphaerellales</taxon>
        <taxon>Mycosphaerellaceae</taxon>
        <taxon>Zasmidium</taxon>
    </lineage>
</organism>
<evidence type="ECO:0000313" key="3">
    <source>
        <dbReference type="EMBL" id="KAF2162147.1"/>
    </source>
</evidence>
<dbReference type="RefSeq" id="XP_033663036.1">
    <property type="nucleotide sequence ID" value="XM_033808612.1"/>
</dbReference>
<keyword evidence="4" id="KW-1185">Reference proteome</keyword>
<dbReference type="EMBL" id="ML993615">
    <property type="protein sequence ID" value="KAF2162147.1"/>
    <property type="molecule type" value="Genomic_DNA"/>
</dbReference>
<reference evidence="3" key="1">
    <citation type="journal article" date="2020" name="Stud. Mycol.">
        <title>101 Dothideomycetes genomes: a test case for predicting lifestyles and emergence of pathogens.</title>
        <authorList>
            <person name="Haridas S."/>
            <person name="Albert R."/>
            <person name="Binder M."/>
            <person name="Bloem J."/>
            <person name="Labutti K."/>
            <person name="Salamov A."/>
            <person name="Andreopoulos B."/>
            <person name="Baker S."/>
            <person name="Barry K."/>
            <person name="Bills G."/>
            <person name="Bluhm B."/>
            <person name="Cannon C."/>
            <person name="Castanera R."/>
            <person name="Culley D."/>
            <person name="Daum C."/>
            <person name="Ezra D."/>
            <person name="Gonzalez J."/>
            <person name="Henrissat B."/>
            <person name="Kuo A."/>
            <person name="Liang C."/>
            <person name="Lipzen A."/>
            <person name="Lutzoni F."/>
            <person name="Magnuson J."/>
            <person name="Mondo S."/>
            <person name="Nolan M."/>
            <person name="Ohm R."/>
            <person name="Pangilinan J."/>
            <person name="Park H.-J."/>
            <person name="Ramirez L."/>
            <person name="Alfaro M."/>
            <person name="Sun H."/>
            <person name="Tritt A."/>
            <person name="Yoshinaga Y."/>
            <person name="Zwiers L.-H."/>
            <person name="Turgeon B."/>
            <person name="Goodwin S."/>
            <person name="Spatafora J."/>
            <person name="Crous P."/>
            <person name="Grigoriev I."/>
        </authorList>
    </citation>
    <scope>NUCLEOTIDE SEQUENCE</scope>
    <source>
        <strain evidence="3">ATCC 36951</strain>
    </source>
</reference>
<dbReference type="AlphaFoldDB" id="A0A6A6C4Q2"/>
<gene>
    <name evidence="3" type="ORF">M409DRAFT_27530</name>
</gene>
<feature type="compositionally biased region" description="Polar residues" evidence="1">
    <location>
        <begin position="396"/>
        <end position="406"/>
    </location>
</feature>
<dbReference type="NCBIfam" id="TIGR02452">
    <property type="entry name" value="TIGR02452 family protein"/>
    <property type="match status" value="1"/>
</dbReference>
<feature type="domain" description="Microbial-type PARG catalytic" evidence="2">
    <location>
        <begin position="62"/>
        <end position="158"/>
    </location>
</feature>
<feature type="region of interest" description="Disordered" evidence="1">
    <location>
        <begin position="361"/>
        <end position="412"/>
    </location>
</feature>
<feature type="region of interest" description="Disordered" evidence="1">
    <location>
        <begin position="473"/>
        <end position="500"/>
    </location>
</feature>
<dbReference type="OrthoDB" id="9985428at2759"/>
<dbReference type="InterPro" id="IPR019261">
    <property type="entry name" value="PARG_cat_microbial"/>
</dbReference>
<accession>A0A6A6C4Q2</accession>
<evidence type="ECO:0000259" key="2">
    <source>
        <dbReference type="Pfam" id="PF10021"/>
    </source>
</evidence>
<evidence type="ECO:0000313" key="4">
    <source>
        <dbReference type="Proteomes" id="UP000799537"/>
    </source>
</evidence>
<dbReference type="InterPro" id="IPR043472">
    <property type="entry name" value="Macro_dom-like"/>
</dbReference>
<dbReference type="Pfam" id="PF10021">
    <property type="entry name" value="PARG_cat_microb"/>
    <property type="match status" value="1"/>
</dbReference>
<feature type="compositionally biased region" description="Basic and acidic residues" evidence="1">
    <location>
        <begin position="85"/>
        <end position="96"/>
    </location>
</feature>
<proteinExistence type="predicted"/>
<dbReference type="Gene3D" id="3.40.220.10">
    <property type="entry name" value="Leucine Aminopeptidase, subunit E, domain 1"/>
    <property type="match status" value="1"/>
</dbReference>
<dbReference type="PANTHER" id="PTHR35596">
    <property type="entry name" value="DUF2263 DOMAIN-CONTAINING PROTEIN"/>
    <property type="match status" value="1"/>
</dbReference>
<name>A0A6A6C4Q2_ZASCE</name>
<dbReference type="Proteomes" id="UP000799537">
    <property type="component" value="Unassembled WGS sequence"/>
</dbReference>
<evidence type="ECO:0000256" key="1">
    <source>
        <dbReference type="SAM" id="MobiDB-lite"/>
    </source>
</evidence>
<feature type="compositionally biased region" description="Acidic residues" evidence="1">
    <location>
        <begin position="371"/>
        <end position="382"/>
    </location>
</feature>
<feature type="region of interest" description="Disordered" evidence="1">
    <location>
        <begin position="68"/>
        <end position="97"/>
    </location>
</feature>
<protein>
    <recommendedName>
        <fullName evidence="2">Microbial-type PARG catalytic domain-containing protein</fullName>
    </recommendedName>
</protein>
<dbReference type="PANTHER" id="PTHR35596:SF1">
    <property type="entry name" value="MICROBIAL-TYPE PARG CATALYTIC DOMAIN-CONTAINING PROTEIN"/>
    <property type="match status" value="1"/>
</dbReference>
<sequence>MTRAERELRARATVHRAIPEILRSSPKAKHGISQADLVVDPQPVIKTPTGPSAPIYRPDLTIRVTTQDPLSTASNVSEKPYGAKRTADGRRNDDFKPNVTIHNAASLNRPGGAFLTGGNDQEAFICARTTLFPSLHDDFYALPDIGGIFTPDVLVFRDTNAIDLPKRERYFVNVISAGVPKHPENRGRHDEREASCSCGVSYCDRDRDIMVRKMKAVLRMAQLKGTKQLILGAWGCGGSYRHPVKEVAKLWRKVIVGSARQRRPNAEQWEGIDEIIFSIPDGSFAREFRHVFEDVLSPEYEPPSSGASTSPGAQVEDAEIERLIGTATSLELQIETAQSSFVKGRLKEELREINHRIAIGRAEQTARGDDTTTEDEDLEDDYVVSGFPGSDGEDNSFYQLDGTTSDSESDGARSEVYEFRFGNPPGADSQTSQDEFDELEEGNWVGYPPSPHFDPQTGWFKGSIDELSAHVLGGGRKKGSVSPQSPLVRTESDAGVNDNETAVDGFLSRFQRTEIDDQS</sequence>
<dbReference type="GeneID" id="54561884"/>